<dbReference type="RefSeq" id="WP_162669874.1">
    <property type="nucleotide sequence ID" value="NZ_LR593886.1"/>
</dbReference>
<protein>
    <recommendedName>
        <fullName evidence="3">Deoxyhypusine synthase</fullName>
    </recommendedName>
</protein>
<organism evidence="1 2">
    <name type="scientific">Gemmata massiliana</name>
    <dbReference type="NCBI Taxonomy" id="1210884"/>
    <lineage>
        <taxon>Bacteria</taxon>
        <taxon>Pseudomonadati</taxon>
        <taxon>Planctomycetota</taxon>
        <taxon>Planctomycetia</taxon>
        <taxon>Gemmatales</taxon>
        <taxon>Gemmataceae</taxon>
        <taxon>Gemmata</taxon>
    </lineage>
</organism>
<dbReference type="Proteomes" id="UP000464178">
    <property type="component" value="Chromosome"/>
</dbReference>
<evidence type="ECO:0000313" key="2">
    <source>
        <dbReference type="Proteomes" id="UP000464178"/>
    </source>
</evidence>
<reference evidence="1 2" key="1">
    <citation type="submission" date="2019-05" db="EMBL/GenBank/DDBJ databases">
        <authorList>
            <consortium name="Science for Life Laboratories"/>
        </authorList>
    </citation>
    <scope>NUCLEOTIDE SEQUENCE [LARGE SCALE GENOMIC DNA]</scope>
    <source>
        <strain evidence="1">Soil9</strain>
    </source>
</reference>
<keyword evidence="2" id="KW-1185">Reference proteome</keyword>
<gene>
    <name evidence="1" type="ORF">SOIL9_22490</name>
</gene>
<name>A0A6P2D4U4_9BACT</name>
<sequence length="369" mass="40073">MPVRPLDLSQLKVFPLAQRESLTRADDILINPDAEPKPCSEQNAILIRECAARIKAARARGASVMLIYGAHLLRNGAASILERMMAAGWITHLATNGAGTIHDWEYAWFGASTESVEMGVAGGHFGTWHETASTIHLALMAGALDGLGYGVSLGKLIHEDGVTLPTIEELMRLIAADPAHPLTAARADLLRAMREQNWSAGRVRIDHKWKHASILAQAYRHGVPVTVHPGIGYDIISNHPVFSGSAIGRAAEWDFKLFGGSVDGLDGGVVLSVGSAIMGPQVFEKSISCVNNLRLQSGRDVVKDHSLFVVDLQDGGNWDWTKGEPPKTNPAYYLRFCKSYSRMGGAMHYLQNDNAGFIHTLYRALCSAD</sequence>
<evidence type="ECO:0000313" key="1">
    <source>
        <dbReference type="EMBL" id="VTR95465.1"/>
    </source>
</evidence>
<evidence type="ECO:0008006" key="3">
    <source>
        <dbReference type="Google" id="ProtNLM"/>
    </source>
</evidence>
<accession>A0A6P2D4U4</accession>
<proteinExistence type="predicted"/>
<dbReference type="Gene3D" id="3.40.50.10690">
    <property type="entry name" value="putative lor/sdh protein like domains"/>
    <property type="match status" value="1"/>
</dbReference>
<dbReference type="EMBL" id="LR593886">
    <property type="protein sequence ID" value="VTR95465.1"/>
    <property type="molecule type" value="Genomic_DNA"/>
</dbReference>
<dbReference type="KEGG" id="gms:SOIL9_22490"/>
<dbReference type="AlphaFoldDB" id="A0A6P2D4U4"/>